<keyword evidence="2" id="KW-0274">FAD</keyword>
<evidence type="ECO:0000256" key="2">
    <source>
        <dbReference type="ARBA" id="ARBA00022827"/>
    </source>
</evidence>
<dbReference type="SUPFAM" id="SSF51905">
    <property type="entry name" value="FAD/NAD(P)-binding domain"/>
    <property type="match status" value="1"/>
</dbReference>
<keyword evidence="4" id="KW-1133">Transmembrane helix</keyword>
<dbReference type="InterPro" id="IPR051704">
    <property type="entry name" value="FAD_aromatic-hydroxylase"/>
</dbReference>
<proteinExistence type="predicted"/>
<dbReference type="PRINTS" id="PR00420">
    <property type="entry name" value="RNGMNOXGNASE"/>
</dbReference>
<keyword evidence="1" id="KW-0285">Flavoprotein</keyword>
<evidence type="ECO:0000256" key="3">
    <source>
        <dbReference type="ARBA" id="ARBA00023002"/>
    </source>
</evidence>
<dbReference type="Proteomes" id="UP000053599">
    <property type="component" value="Unassembled WGS sequence"/>
</dbReference>
<dbReference type="HOGENOM" id="CLU_009665_1_1_1"/>
<organism evidence="6 7">
    <name type="scientific">Exophiala sideris</name>
    <dbReference type="NCBI Taxonomy" id="1016849"/>
    <lineage>
        <taxon>Eukaryota</taxon>
        <taxon>Fungi</taxon>
        <taxon>Dikarya</taxon>
        <taxon>Ascomycota</taxon>
        <taxon>Pezizomycotina</taxon>
        <taxon>Eurotiomycetes</taxon>
        <taxon>Chaetothyriomycetidae</taxon>
        <taxon>Chaetothyriales</taxon>
        <taxon>Herpotrichiellaceae</taxon>
        <taxon>Exophiala</taxon>
    </lineage>
</organism>
<dbReference type="STRING" id="1016849.A0A0D1VUB4"/>
<dbReference type="InterPro" id="IPR002938">
    <property type="entry name" value="FAD-bd"/>
</dbReference>
<keyword evidence="4" id="KW-0812">Transmembrane</keyword>
<protein>
    <recommendedName>
        <fullName evidence="5">FAD-binding domain-containing protein</fullName>
    </recommendedName>
</protein>
<keyword evidence="4" id="KW-0472">Membrane</keyword>
<dbReference type="GO" id="GO:0016491">
    <property type="term" value="F:oxidoreductase activity"/>
    <property type="evidence" value="ECO:0007669"/>
    <property type="project" value="UniProtKB-KW"/>
</dbReference>
<name>A0A0D1VUB4_9EURO</name>
<dbReference type="Pfam" id="PF01494">
    <property type="entry name" value="FAD_binding_3"/>
    <property type="match status" value="1"/>
</dbReference>
<evidence type="ECO:0000313" key="7">
    <source>
        <dbReference type="Proteomes" id="UP000053599"/>
    </source>
</evidence>
<dbReference type="PANTHER" id="PTHR46865">
    <property type="entry name" value="OXIDOREDUCTASE-RELATED"/>
    <property type="match status" value="1"/>
</dbReference>
<dbReference type="InterPro" id="IPR036188">
    <property type="entry name" value="FAD/NAD-bd_sf"/>
</dbReference>
<keyword evidence="3" id="KW-0560">Oxidoreductase</keyword>
<evidence type="ECO:0000256" key="4">
    <source>
        <dbReference type="SAM" id="Phobius"/>
    </source>
</evidence>
<dbReference type="PANTHER" id="PTHR46865:SF7">
    <property type="entry name" value="MONOOXYGENASE, PUTATIVE (AFU_ORTHOLOGUE AFUA_8G07040)-RELATED"/>
    <property type="match status" value="1"/>
</dbReference>
<dbReference type="GO" id="GO:0071949">
    <property type="term" value="F:FAD binding"/>
    <property type="evidence" value="ECO:0007669"/>
    <property type="project" value="InterPro"/>
</dbReference>
<evidence type="ECO:0000313" key="6">
    <source>
        <dbReference type="EMBL" id="KIV79760.1"/>
    </source>
</evidence>
<reference evidence="6 7" key="1">
    <citation type="submission" date="2015-01" db="EMBL/GenBank/DDBJ databases">
        <title>The Genome Sequence of Exophiala sideris CBS121828.</title>
        <authorList>
            <consortium name="The Broad Institute Genomics Platform"/>
            <person name="Cuomo C."/>
            <person name="de Hoog S."/>
            <person name="Gorbushina A."/>
            <person name="Stielow B."/>
            <person name="Teixiera M."/>
            <person name="Abouelleil A."/>
            <person name="Chapman S.B."/>
            <person name="Priest M."/>
            <person name="Young S.K."/>
            <person name="Wortman J."/>
            <person name="Nusbaum C."/>
            <person name="Birren B."/>
        </authorList>
    </citation>
    <scope>NUCLEOTIDE SEQUENCE [LARGE SCALE GENOMIC DNA]</scope>
    <source>
        <strain evidence="6 7">CBS 121828</strain>
    </source>
</reference>
<feature type="domain" description="FAD-binding" evidence="5">
    <location>
        <begin position="4"/>
        <end position="225"/>
    </location>
</feature>
<feature type="transmembrane region" description="Helical" evidence="4">
    <location>
        <begin position="334"/>
        <end position="355"/>
    </location>
</feature>
<sequence length="385" mass="42715">MARLKVLINGVGIAGNALAFWLSKLGHDVTIIERFPDLRATGLQIDLRGHGIDVIKRMGLEQAFRSRMAPEQGLQVVDSSDRRWAYFPSNKSGSGMQGFTTDFEIMRGDLCRIMYEPTKNRAKYVFGTSVQSFEEKDDAIEVHYTDGNTDRFDFVVGADGLGSRTRRKMVGSGNSDGFHPISGLYTAYFTMPKPIRNGEEHLATAYLAGQGRAVMVRRASPDALQVYLLLSRESERLKNARRGDLEEEKAAGRVVLLGDAAYCPSATTGMGTTSAIVGAYILAGEIESRCGGNRQLDGKARMQSLTTAFKTYQDKFQPFMDQVQKDVAQTSKGMFPSSAIAVFVVNLLAAVASLCRINIAKYILKEDVKDWELPEYVELRQEEQW</sequence>
<evidence type="ECO:0000259" key="5">
    <source>
        <dbReference type="Pfam" id="PF01494"/>
    </source>
</evidence>
<dbReference type="EMBL" id="KN846953">
    <property type="protein sequence ID" value="KIV79760.1"/>
    <property type="molecule type" value="Genomic_DNA"/>
</dbReference>
<dbReference type="AlphaFoldDB" id="A0A0D1VUB4"/>
<dbReference type="Gene3D" id="3.50.50.60">
    <property type="entry name" value="FAD/NAD(P)-binding domain"/>
    <property type="match status" value="2"/>
</dbReference>
<evidence type="ECO:0000256" key="1">
    <source>
        <dbReference type="ARBA" id="ARBA00022630"/>
    </source>
</evidence>
<dbReference type="OrthoDB" id="655030at2759"/>
<gene>
    <name evidence="6" type="ORF">PV11_07305</name>
</gene>
<accession>A0A0D1VUB4</accession>